<dbReference type="SUPFAM" id="SSF48452">
    <property type="entry name" value="TPR-like"/>
    <property type="match status" value="1"/>
</dbReference>
<dbReference type="PATRIC" id="fig|128780.6.peg.2846"/>
<evidence type="ECO:0000313" key="6">
    <source>
        <dbReference type="Proteomes" id="UP000061010"/>
    </source>
</evidence>
<feature type="transmembrane region" description="Helical" evidence="3">
    <location>
        <begin position="64"/>
        <end position="82"/>
    </location>
</feature>
<dbReference type="InterPro" id="IPR019734">
    <property type="entry name" value="TPR_rpt"/>
</dbReference>
<dbReference type="PANTHER" id="PTHR22550:SF14">
    <property type="entry name" value="VWFA DOMAIN-CONTAINING PROTEIN"/>
    <property type="match status" value="1"/>
</dbReference>
<feature type="region of interest" description="Disordered" evidence="2">
    <location>
        <begin position="413"/>
        <end position="571"/>
    </location>
</feature>
<dbReference type="Proteomes" id="UP000061010">
    <property type="component" value="Chromosome"/>
</dbReference>
<dbReference type="AlphaFoldDB" id="A0A0S1B2G1"/>
<dbReference type="PROSITE" id="PS50234">
    <property type="entry name" value="VWFA"/>
    <property type="match status" value="1"/>
</dbReference>
<dbReference type="Gene3D" id="3.40.50.410">
    <property type="entry name" value="von Willebrand factor, type A domain"/>
    <property type="match status" value="1"/>
</dbReference>
<dbReference type="InterPro" id="IPR002035">
    <property type="entry name" value="VWF_A"/>
</dbReference>
<keyword evidence="6" id="KW-1185">Reference proteome</keyword>
<dbReference type="InterPro" id="IPR011990">
    <property type="entry name" value="TPR-like_helical_dom_sf"/>
</dbReference>
<feature type="compositionally biased region" description="Low complexity" evidence="2">
    <location>
        <begin position="454"/>
        <end position="477"/>
    </location>
</feature>
<evidence type="ECO:0000313" key="5">
    <source>
        <dbReference type="EMBL" id="ALJ29172.1"/>
    </source>
</evidence>
<feature type="transmembrane region" description="Helical" evidence="3">
    <location>
        <begin position="14"/>
        <end position="31"/>
    </location>
</feature>
<dbReference type="OrthoDB" id="9807628at2"/>
<dbReference type="EMBL" id="CP012900">
    <property type="protein sequence ID" value="ALJ29172.1"/>
    <property type="molecule type" value="Genomic_DNA"/>
</dbReference>
<dbReference type="Pfam" id="PF13519">
    <property type="entry name" value="VWA_2"/>
    <property type="match status" value="1"/>
</dbReference>
<evidence type="ECO:0000256" key="3">
    <source>
        <dbReference type="SAM" id="Phobius"/>
    </source>
</evidence>
<feature type="repeat" description="TPR" evidence="1">
    <location>
        <begin position="382"/>
        <end position="415"/>
    </location>
</feature>
<dbReference type="InterPro" id="IPR050768">
    <property type="entry name" value="UPF0353/GerABKA_families"/>
</dbReference>
<dbReference type="SUPFAM" id="SSF53300">
    <property type="entry name" value="vWA-like"/>
    <property type="match status" value="1"/>
</dbReference>
<dbReference type="PANTHER" id="PTHR22550">
    <property type="entry name" value="SPORE GERMINATION PROTEIN"/>
    <property type="match status" value="1"/>
</dbReference>
<proteinExistence type="predicted"/>
<dbReference type="Pfam" id="PF00515">
    <property type="entry name" value="TPR_1"/>
    <property type="match status" value="1"/>
</dbReference>
<feature type="domain" description="VWFA" evidence="4">
    <location>
        <begin position="95"/>
        <end position="283"/>
    </location>
</feature>
<feature type="compositionally biased region" description="Basic and acidic residues" evidence="2">
    <location>
        <begin position="521"/>
        <end position="537"/>
    </location>
</feature>
<dbReference type="KEGG" id="sacz:AOT14_28160"/>
<keyword evidence="3" id="KW-0812">Transmembrane</keyword>
<evidence type="ECO:0000259" key="4">
    <source>
        <dbReference type="PROSITE" id="PS50234"/>
    </source>
</evidence>
<evidence type="ECO:0000256" key="2">
    <source>
        <dbReference type="SAM" id="MobiDB-lite"/>
    </source>
</evidence>
<evidence type="ECO:0000256" key="1">
    <source>
        <dbReference type="PROSITE-ProRule" id="PRU00339"/>
    </source>
</evidence>
<reference evidence="5 6" key="1">
    <citation type="journal article" date="2015" name="Genome Announc.">
        <title>Complete Genome Sequencing of Stenotrophomonas acidaminiphila ZAC14D2_NAIMI4_2, a Multidrug-Resistant Strain Isolated from Sediments of a Polluted River in Mexico, Uncovers New Antibiotic Resistance Genes and a Novel Class-II Lasso Peptide Biosynthesis Gene Cluster.</title>
        <authorList>
            <person name="Vinuesa P."/>
            <person name="Ochoa-Sanchez L.E."/>
        </authorList>
    </citation>
    <scope>NUCLEOTIDE SEQUENCE [LARGE SCALE GENOMIC DNA]</scope>
    <source>
        <strain evidence="5 6">ZAC14D2_NAIMI4_2</strain>
    </source>
</reference>
<dbReference type="PROSITE" id="PS50293">
    <property type="entry name" value="TPR_REGION"/>
    <property type="match status" value="1"/>
</dbReference>
<keyword evidence="3" id="KW-1133">Transmembrane helix</keyword>
<dbReference type="Gene3D" id="1.25.40.10">
    <property type="entry name" value="Tetratricopeptide repeat domain"/>
    <property type="match status" value="1"/>
</dbReference>
<dbReference type="PROSITE" id="PS50005">
    <property type="entry name" value="TPR"/>
    <property type="match status" value="1"/>
</dbReference>
<dbReference type="SMART" id="SM00028">
    <property type="entry name" value="TPR"/>
    <property type="match status" value="1"/>
</dbReference>
<organism evidence="5 6">
    <name type="scientific">Stenotrophomonas acidaminiphila</name>
    <dbReference type="NCBI Taxonomy" id="128780"/>
    <lineage>
        <taxon>Bacteria</taxon>
        <taxon>Pseudomonadati</taxon>
        <taxon>Pseudomonadota</taxon>
        <taxon>Gammaproteobacteria</taxon>
        <taxon>Lysobacterales</taxon>
        <taxon>Lysobacteraceae</taxon>
        <taxon>Stenotrophomonas</taxon>
    </lineage>
</organism>
<dbReference type="SMART" id="SM00327">
    <property type="entry name" value="VWA"/>
    <property type="match status" value="1"/>
</dbReference>
<protein>
    <submittedName>
        <fullName evidence="5">Membrane protein</fullName>
    </submittedName>
</protein>
<accession>A0A0S1B2G1</accession>
<gene>
    <name evidence="5" type="ORF">AOT14_28160</name>
</gene>
<keyword evidence="3" id="KW-0472">Membrane</keyword>
<dbReference type="InterPro" id="IPR036465">
    <property type="entry name" value="vWFA_dom_sf"/>
</dbReference>
<name>A0A0S1B2G1_9GAMM</name>
<sequence precursor="true">MTALWDTLHFVRPGWLWALLLLPVALLGAGYRRRRGGDWRDAVDPHLLPHLLVGRGRRGIGGRLALLAGLLLAVLALAGPSWRQVEQPLWESKTPLVVVLDLSSRTAAADLPPSRLLQVRAKLAMLLRERRGGEVALVAYADEPFTVAPLTDDAANVALFLDALAPEVMPVDGQHAARALQWAGDLLRQAGAREGVILLVSDQADAQADAEAVRLRAAGYRVSALGLGTPPGAAYRDREGRIGHARLDEPSLRALAVAGGGRYARMSATDADLQSLDLLQPSATADDRPGRTDTSWQDEGYWLLPPLMLVALLAFRRRRQVLAALVLCACLPLAQPSHASESGGWWQRADQREHQRLAEGVEAYRKGDFAQAQRHFEGIDTEQGWYNLGNALARQGRYDQAIEAYDRALRRRPDMADAKANRAAVDAARRRKPPPGQQGGGQDRPDARQGKDTSGGQSPGQAQADPAQGASSQGQSRPQDRQPAPSQPQDGQPASAGARQQAPEVENARDQRQADQAQRARMAEALRARQPAERAAGERAAQVSMSPQERERRQAIEAWMQRVPDEPGDLLKAKFQLEYERRRQEGR</sequence>
<keyword evidence="1" id="KW-0802">TPR repeat</keyword>